<evidence type="ECO:0000256" key="11">
    <source>
        <dbReference type="SAM" id="Phobius"/>
    </source>
</evidence>
<keyword evidence="6 11" id="KW-0812">Transmembrane</keyword>
<dbReference type="Pfam" id="PF03544">
    <property type="entry name" value="TonB_C"/>
    <property type="match status" value="1"/>
</dbReference>
<dbReference type="GO" id="GO:0031992">
    <property type="term" value="F:energy transducer activity"/>
    <property type="evidence" value="ECO:0007669"/>
    <property type="project" value="TreeGrafter"/>
</dbReference>
<keyword evidence="4" id="KW-1003">Cell membrane</keyword>
<sequence>MSTVVPRSNADPIGATILFSLLLHGVLLLGLTFHFAKPRPGLPTMDVTLMNVANQQAPDKADFLAQANNSGGGNSAKAARPSELFSGLLPKPDPGTAPRPVSASTPKPQPATPQRMLTTSGHGDFTVDSDNAHPERDTPDTASADDARLQQEMAQLAAEVRNQTEAYAKRPHKKFISANTREYAYAAYMRGWVDRIQRVGNLNYPDEARRRNLHGDLELTVGLNRDGSIHSIDVIRSSGHALLDKAAENIVRLSAPFPPLPHDKHRVDILYITRTWQFLPGNVLRNR</sequence>
<dbReference type="InterPro" id="IPR051045">
    <property type="entry name" value="TonB-dependent_transducer"/>
</dbReference>
<comment type="similarity">
    <text evidence="2">Belongs to the TonB family.</text>
</comment>
<keyword evidence="3" id="KW-0813">Transport</keyword>
<keyword evidence="8 11" id="KW-1133">Transmembrane helix</keyword>
<keyword evidence="9 11" id="KW-0472">Membrane</keyword>
<dbReference type="Gene3D" id="3.30.1150.10">
    <property type="match status" value="1"/>
</dbReference>
<evidence type="ECO:0000256" key="6">
    <source>
        <dbReference type="ARBA" id="ARBA00022692"/>
    </source>
</evidence>
<dbReference type="EMBL" id="FOSR01000017">
    <property type="protein sequence ID" value="SFL16910.1"/>
    <property type="molecule type" value="Genomic_DNA"/>
</dbReference>
<dbReference type="Proteomes" id="UP000198725">
    <property type="component" value="Unassembled WGS sequence"/>
</dbReference>
<evidence type="ECO:0000256" key="8">
    <source>
        <dbReference type="ARBA" id="ARBA00022989"/>
    </source>
</evidence>
<dbReference type="PROSITE" id="PS52015">
    <property type="entry name" value="TONB_CTD"/>
    <property type="match status" value="1"/>
</dbReference>
<keyword evidence="14" id="KW-1185">Reference proteome</keyword>
<evidence type="ECO:0000256" key="5">
    <source>
        <dbReference type="ARBA" id="ARBA00022519"/>
    </source>
</evidence>
<dbReference type="SUPFAM" id="SSF74653">
    <property type="entry name" value="TolA/TonB C-terminal domain"/>
    <property type="match status" value="1"/>
</dbReference>
<organism evidence="13 14">
    <name type="scientific">Rhodanobacter glycinis</name>
    <dbReference type="NCBI Taxonomy" id="582702"/>
    <lineage>
        <taxon>Bacteria</taxon>
        <taxon>Pseudomonadati</taxon>
        <taxon>Pseudomonadota</taxon>
        <taxon>Gammaproteobacteria</taxon>
        <taxon>Lysobacterales</taxon>
        <taxon>Rhodanobacteraceae</taxon>
        <taxon>Rhodanobacter</taxon>
    </lineage>
</organism>
<evidence type="ECO:0000256" key="10">
    <source>
        <dbReference type="SAM" id="MobiDB-lite"/>
    </source>
</evidence>
<comment type="subcellular location">
    <subcellularLocation>
        <location evidence="1">Cell inner membrane</location>
        <topology evidence="1">Single-pass membrane protein</topology>
        <orientation evidence="1">Periplasmic side</orientation>
    </subcellularLocation>
</comment>
<dbReference type="GO" id="GO:0055085">
    <property type="term" value="P:transmembrane transport"/>
    <property type="evidence" value="ECO:0007669"/>
    <property type="project" value="InterPro"/>
</dbReference>
<evidence type="ECO:0000256" key="3">
    <source>
        <dbReference type="ARBA" id="ARBA00022448"/>
    </source>
</evidence>
<dbReference type="RefSeq" id="WP_092705032.1">
    <property type="nucleotide sequence ID" value="NZ_FOSR01000017.1"/>
</dbReference>
<dbReference type="PANTHER" id="PTHR33446">
    <property type="entry name" value="PROTEIN TONB-RELATED"/>
    <property type="match status" value="1"/>
</dbReference>
<evidence type="ECO:0000256" key="4">
    <source>
        <dbReference type="ARBA" id="ARBA00022475"/>
    </source>
</evidence>
<accession>A0A1I4FHX5</accession>
<dbReference type="AlphaFoldDB" id="A0A1I4FHX5"/>
<evidence type="ECO:0000256" key="9">
    <source>
        <dbReference type="ARBA" id="ARBA00023136"/>
    </source>
</evidence>
<reference evidence="14" key="1">
    <citation type="submission" date="2016-10" db="EMBL/GenBank/DDBJ databases">
        <authorList>
            <person name="Varghese N."/>
            <person name="Submissions S."/>
        </authorList>
    </citation>
    <scope>NUCLEOTIDE SEQUENCE [LARGE SCALE GENOMIC DNA]</scope>
    <source>
        <strain evidence="14">MO64</strain>
    </source>
</reference>
<dbReference type="GO" id="GO:0015031">
    <property type="term" value="P:protein transport"/>
    <property type="evidence" value="ECO:0007669"/>
    <property type="project" value="UniProtKB-KW"/>
</dbReference>
<keyword evidence="7" id="KW-0653">Protein transport</keyword>
<feature type="domain" description="TonB C-terminal" evidence="12">
    <location>
        <begin position="189"/>
        <end position="280"/>
    </location>
</feature>
<feature type="transmembrane region" description="Helical" evidence="11">
    <location>
        <begin position="12"/>
        <end position="36"/>
    </location>
</feature>
<name>A0A1I4FHX5_9GAMM</name>
<dbReference type="InterPro" id="IPR037682">
    <property type="entry name" value="TonB_C"/>
</dbReference>
<evidence type="ECO:0000313" key="14">
    <source>
        <dbReference type="Proteomes" id="UP000198725"/>
    </source>
</evidence>
<protein>
    <submittedName>
        <fullName evidence="13">Outer membrane transport energization protein TonB</fullName>
    </submittedName>
</protein>
<feature type="compositionally biased region" description="Basic and acidic residues" evidence="10">
    <location>
        <begin position="130"/>
        <end position="144"/>
    </location>
</feature>
<dbReference type="InterPro" id="IPR006260">
    <property type="entry name" value="TonB/TolA_C"/>
</dbReference>
<evidence type="ECO:0000259" key="12">
    <source>
        <dbReference type="PROSITE" id="PS52015"/>
    </source>
</evidence>
<proteinExistence type="inferred from homology"/>
<dbReference type="NCBIfam" id="TIGR01352">
    <property type="entry name" value="tonB_Cterm"/>
    <property type="match status" value="1"/>
</dbReference>
<evidence type="ECO:0000313" key="13">
    <source>
        <dbReference type="EMBL" id="SFL16910.1"/>
    </source>
</evidence>
<gene>
    <name evidence="13" type="ORF">SAMN05192579_11759</name>
</gene>
<dbReference type="GO" id="GO:0098797">
    <property type="term" value="C:plasma membrane protein complex"/>
    <property type="evidence" value="ECO:0007669"/>
    <property type="project" value="TreeGrafter"/>
</dbReference>
<evidence type="ECO:0000256" key="7">
    <source>
        <dbReference type="ARBA" id="ARBA00022927"/>
    </source>
</evidence>
<evidence type="ECO:0000256" key="2">
    <source>
        <dbReference type="ARBA" id="ARBA00006555"/>
    </source>
</evidence>
<dbReference type="PANTHER" id="PTHR33446:SF11">
    <property type="entry name" value="TONB3"/>
    <property type="match status" value="1"/>
</dbReference>
<evidence type="ECO:0000256" key="1">
    <source>
        <dbReference type="ARBA" id="ARBA00004383"/>
    </source>
</evidence>
<keyword evidence="5" id="KW-0997">Cell inner membrane</keyword>
<feature type="region of interest" description="Disordered" evidence="10">
    <location>
        <begin position="84"/>
        <end position="144"/>
    </location>
</feature>